<evidence type="ECO:0000256" key="5">
    <source>
        <dbReference type="ARBA" id="ARBA00022989"/>
    </source>
</evidence>
<evidence type="ECO:0000256" key="8">
    <source>
        <dbReference type="ARBA" id="ARBA00023209"/>
    </source>
</evidence>
<feature type="topological domain" description="Mitochondrial intermembrane" evidence="13">
    <location>
        <begin position="78"/>
        <end position="377"/>
    </location>
</feature>
<keyword evidence="11 13" id="KW-0670">Pyruvate</keyword>
<dbReference type="NCBIfam" id="TIGR00163">
    <property type="entry name" value="PS_decarb"/>
    <property type="match status" value="1"/>
</dbReference>
<feature type="site" description="Cleavage (non-hydrolytic); by autocatalysis" evidence="13">
    <location>
        <begin position="339"/>
        <end position="340"/>
    </location>
</feature>
<comment type="cofactor">
    <cofactor evidence="13">
        <name>pyruvate</name>
        <dbReference type="ChEBI" id="CHEBI:15361"/>
    </cofactor>
    <text evidence="13">Binds 1 pyruvoyl group covalently per subunit.</text>
</comment>
<dbReference type="GO" id="GO:0016540">
    <property type="term" value="P:protein autoprocessing"/>
    <property type="evidence" value="ECO:0007669"/>
    <property type="project" value="UniProtKB-UniRule"/>
</dbReference>
<feature type="active site" description="Charge relay system; for autoendoproteolytic cleavage activity" evidence="13">
    <location>
        <position position="340"/>
    </location>
</feature>
<comment type="pathway">
    <text evidence="13">Phospholipid metabolism; phosphatidylethanolamine biosynthesis; phosphatidylethanolamine from CDP-diacylglycerol: step 2/2.</text>
</comment>
<feature type="active site" description="Charge relay system; for autoendoproteolytic cleavage activity" evidence="13">
    <location>
        <position position="236"/>
    </location>
</feature>
<dbReference type="PANTHER" id="PTHR10067:SF6">
    <property type="entry name" value="PHOSPHATIDYLSERINE DECARBOXYLASE PROENZYME, MITOCHONDRIAL"/>
    <property type="match status" value="1"/>
</dbReference>
<evidence type="ECO:0000256" key="12">
    <source>
        <dbReference type="ARBA" id="ARBA00045136"/>
    </source>
</evidence>
<dbReference type="EMBL" id="CAJOBZ010000068">
    <property type="protein sequence ID" value="CAF4943745.1"/>
    <property type="molecule type" value="Genomic_DNA"/>
</dbReference>
<evidence type="ECO:0000256" key="7">
    <source>
        <dbReference type="ARBA" id="ARBA00023136"/>
    </source>
</evidence>
<dbReference type="InterPro" id="IPR003817">
    <property type="entry name" value="PS_Dcarbxylase"/>
</dbReference>
<reference evidence="14" key="1">
    <citation type="submission" date="2021-02" db="EMBL/GenBank/DDBJ databases">
        <authorList>
            <person name="Steward A R."/>
        </authorList>
    </citation>
    <scope>NUCLEOTIDE SEQUENCE</scope>
</reference>
<dbReference type="GO" id="GO:0006646">
    <property type="term" value="P:phosphatidylethanolamine biosynthetic process"/>
    <property type="evidence" value="ECO:0007669"/>
    <property type="project" value="UniProtKB-UniRule"/>
</dbReference>
<keyword evidence="15" id="KW-1185">Reference proteome</keyword>
<keyword evidence="7 13" id="KW-0472">Membrane</keyword>
<feature type="topological domain" description="Mitochondrial matrix" evidence="13">
    <location>
        <begin position="1"/>
        <end position="58"/>
    </location>
</feature>
<dbReference type="EC" id="4.1.1.65" evidence="13"/>
<evidence type="ECO:0000256" key="13">
    <source>
        <dbReference type="HAMAP-Rule" id="MF_03208"/>
    </source>
</evidence>
<comment type="similarity">
    <text evidence="13">Belongs to the phosphatidylserine decarboxylase family. PSD-B subfamily. Eukaryotic type I sub-subfamily.</text>
</comment>
<dbReference type="AlphaFoldDB" id="A0A821XIP3"/>
<feature type="active site" description="Charge relay system; for autoendoproteolytic cleavage activity" evidence="13">
    <location>
        <position position="168"/>
    </location>
</feature>
<organism evidence="14 15">
    <name type="scientific">Pieris macdunnoughi</name>
    <dbReference type="NCBI Taxonomy" id="345717"/>
    <lineage>
        <taxon>Eukaryota</taxon>
        <taxon>Metazoa</taxon>
        <taxon>Ecdysozoa</taxon>
        <taxon>Arthropoda</taxon>
        <taxon>Hexapoda</taxon>
        <taxon>Insecta</taxon>
        <taxon>Pterygota</taxon>
        <taxon>Neoptera</taxon>
        <taxon>Endopterygota</taxon>
        <taxon>Lepidoptera</taxon>
        <taxon>Glossata</taxon>
        <taxon>Ditrysia</taxon>
        <taxon>Papilionoidea</taxon>
        <taxon>Pieridae</taxon>
        <taxon>Pierinae</taxon>
        <taxon>Pieris</taxon>
    </lineage>
</organism>
<name>A0A821XIP3_9NEOP</name>
<keyword evidence="4 13" id="KW-0210">Decarboxylase</keyword>
<keyword evidence="13" id="KW-0999">Mitochondrion inner membrane</keyword>
<protein>
    <recommendedName>
        <fullName evidence="13">Phosphatidylserine decarboxylase proenzyme, mitochondrial</fullName>
        <ecNumber evidence="13">4.1.1.65</ecNumber>
    </recommendedName>
    <component>
        <recommendedName>
            <fullName evidence="13">Phosphatidylserine decarboxylase beta chain</fullName>
        </recommendedName>
    </component>
    <component>
        <recommendedName>
            <fullName evidence="13">Phosphatidylserine decarboxylase alpha chain</fullName>
        </recommendedName>
    </component>
</protein>
<evidence type="ECO:0000256" key="2">
    <source>
        <dbReference type="ARBA" id="ARBA00022516"/>
    </source>
</evidence>
<keyword evidence="8 13" id="KW-0594">Phospholipid biosynthesis</keyword>
<comment type="PTM">
    <text evidence="13">Is synthesized initially as an inactive proenzyme. Formation of the active enzyme involves a self-maturation process in which the active site pyruvoyl group is generated from an internal serine residue via an autocatalytic post-translational modification. Two non-identical subunits are generated from the proenzyme in this reaction, and the pyruvate is formed at the N-terminus of the alpha chain, which is derived from the carboxyl end of the proenzyme. The autoendoproteolytic cleavage occurs by a canonical serine protease mechanism, in which the side chain hydroxyl group of the serine supplies its oxygen atom to form the C-terminus of the beta chain, while the remainder of the serine residue undergoes an oxidative deamination to produce ammonia and the pyruvoyl prosthetic group on the alpha chain. During this reaction, the Ser that is part of the protease active site of the proenzyme becomes the pyruvoyl prosthetic group, which constitutes an essential element of the active site of the mature decarboxylase.</text>
</comment>
<feature type="chain" id="PRO_5033175047" description="Phosphatidylserine decarboxylase beta chain" evidence="13">
    <location>
        <begin position="1"/>
        <end position="339"/>
    </location>
</feature>
<keyword evidence="9 13" id="KW-0456">Lyase</keyword>
<comment type="catalytic activity">
    <reaction evidence="13">
        <text>a 1,2-diacyl-sn-glycero-3-phospho-L-serine + H(+) = a 1,2-diacyl-sn-glycero-3-phosphoethanolamine + CO2</text>
        <dbReference type="Rhea" id="RHEA:20828"/>
        <dbReference type="ChEBI" id="CHEBI:15378"/>
        <dbReference type="ChEBI" id="CHEBI:16526"/>
        <dbReference type="ChEBI" id="CHEBI:57262"/>
        <dbReference type="ChEBI" id="CHEBI:64612"/>
        <dbReference type="EC" id="4.1.1.65"/>
    </reaction>
</comment>
<dbReference type="InterPro" id="IPR033661">
    <property type="entry name" value="PSD_type1_euk"/>
</dbReference>
<evidence type="ECO:0000256" key="3">
    <source>
        <dbReference type="ARBA" id="ARBA00022692"/>
    </source>
</evidence>
<dbReference type="PANTHER" id="PTHR10067">
    <property type="entry name" value="PHOSPHATIDYLSERINE DECARBOXYLASE"/>
    <property type="match status" value="1"/>
</dbReference>
<feature type="active site" description="Schiff-base intermediate with substrate; via pyruvic acid; for decarboxylase activity" evidence="13">
    <location>
        <position position="340"/>
    </location>
</feature>
<sequence length="377" mass="43109">MFPATRIRSCLPVINPMFKRLKPHRPFRQANLYQTKSVNTTAQLQKSKWTNVRAIFTRWVPLGSVIYVGWCYIRATINYEISKVEIKFYEMFPFRITSRLWGKIAAYELPVSLRSFVYGTYARMFSVNLSEAAISDLTYYKSLSAFFTRALRDGARYISPAPCVSPCDGVVLNCGPAKTDRIEQVKGVTYSLEEFLGENKWSGNGRSYYDSLLQDKKNVLHQCIIYLAPGDYHRFHSPCDWNSSFRRHFSGKLLSVNPWMASLIPGLFTMNERAVYIGEWKHGFFSMTAVGATNVGSIEIYKDPDLRTNTKGKRNRVDETVMEKISFKKGELFGQFNMGSTIILLFEAPADFKFDLKGGDKVLVGQALTEMSKENSR</sequence>
<keyword evidence="2 13" id="KW-0444">Lipid biosynthesis</keyword>
<proteinExistence type="inferred from homology"/>
<keyword evidence="5 13" id="KW-1133">Transmembrane helix</keyword>
<evidence type="ECO:0000256" key="9">
    <source>
        <dbReference type="ARBA" id="ARBA00023239"/>
    </source>
</evidence>
<comment type="caution">
    <text evidence="14">The sequence shown here is derived from an EMBL/GenBank/DDBJ whole genome shotgun (WGS) entry which is preliminary data.</text>
</comment>
<evidence type="ECO:0000256" key="10">
    <source>
        <dbReference type="ARBA" id="ARBA00023264"/>
    </source>
</evidence>
<evidence type="ECO:0000256" key="4">
    <source>
        <dbReference type="ARBA" id="ARBA00022793"/>
    </source>
</evidence>
<evidence type="ECO:0000313" key="14">
    <source>
        <dbReference type="EMBL" id="CAF4943745.1"/>
    </source>
</evidence>
<feature type="modified residue" description="Pyruvic acid (Ser); by autocatalysis" evidence="13">
    <location>
        <position position="340"/>
    </location>
</feature>
<keyword evidence="10 13" id="KW-1208">Phospholipid metabolism</keyword>
<feature type="chain" id="PRO_5033175048" description="Phosphatidylserine decarboxylase alpha chain" evidence="13">
    <location>
        <begin position="340"/>
        <end position="377"/>
    </location>
</feature>
<dbReference type="OrthoDB" id="4330at2759"/>
<evidence type="ECO:0000256" key="1">
    <source>
        <dbReference type="ARBA" id="ARBA00005189"/>
    </source>
</evidence>
<evidence type="ECO:0000256" key="11">
    <source>
        <dbReference type="ARBA" id="ARBA00023317"/>
    </source>
</evidence>
<dbReference type="UniPathway" id="UPA00558">
    <property type="reaction ID" value="UER00616"/>
</dbReference>
<dbReference type="HAMAP" id="MF_03208">
    <property type="entry name" value="PS_decarb_PSD_B_type1_euk"/>
    <property type="match status" value="1"/>
</dbReference>
<evidence type="ECO:0000256" key="6">
    <source>
        <dbReference type="ARBA" id="ARBA00023098"/>
    </source>
</evidence>
<comment type="function">
    <text evidence="12">Catalyzes the formation of phosphatidylethanolamine (PtdEtn) from phosphatidylserine (PtdSer). Plays a central role in phospholipid metabolism and in the interorganelle trafficking of phosphatidylserine. May be involved in lipid droplet biogenesis at the endoplasmic reticulum membrane.</text>
</comment>
<dbReference type="Proteomes" id="UP000663880">
    <property type="component" value="Unassembled WGS sequence"/>
</dbReference>
<dbReference type="InterPro" id="IPR033177">
    <property type="entry name" value="PSD-B"/>
</dbReference>
<dbReference type="GO" id="GO:0005743">
    <property type="term" value="C:mitochondrial inner membrane"/>
    <property type="evidence" value="ECO:0007669"/>
    <property type="project" value="UniProtKB-SubCell"/>
</dbReference>
<keyword evidence="13" id="KW-0865">Zymogen</keyword>
<comment type="subcellular location">
    <molecule>Phosphatidylserine decarboxylase beta chain</molecule>
    <subcellularLocation>
        <location evidence="13">Mitochondrion inner membrane</location>
        <topology evidence="13">Single-pass membrane protein</topology>
        <orientation evidence="13">Intermembrane side</orientation>
    </subcellularLocation>
</comment>
<gene>
    <name evidence="14" type="ORF">PMACD_LOCUS14973</name>
</gene>
<comment type="subunit">
    <text evidence="13">Heterodimer of a large membrane-associated beta subunit and a small pyruvoyl-containing alpha subunit.</text>
</comment>
<keyword evidence="6 13" id="KW-0443">Lipid metabolism</keyword>
<accession>A0A821XIP3</accession>
<evidence type="ECO:0000313" key="15">
    <source>
        <dbReference type="Proteomes" id="UP000663880"/>
    </source>
</evidence>
<comment type="pathway">
    <text evidence="1">Lipid metabolism.</text>
</comment>
<keyword evidence="3 13" id="KW-0812">Transmembrane</keyword>
<dbReference type="Pfam" id="PF02666">
    <property type="entry name" value="PS_Dcarbxylase"/>
    <property type="match status" value="1"/>
</dbReference>
<comment type="subcellular location">
    <molecule>Phosphatidylserine decarboxylase alpha chain</molecule>
    <subcellularLocation>
        <location evidence="13">Mitochondrion inner membrane</location>
        <topology evidence="13">Peripheral membrane protein</topology>
        <orientation evidence="13">Intermembrane side</orientation>
    </subcellularLocation>
    <text evidence="13">Anchored to the mitochondrial inner membrane through its interaction with the integral membrane beta chain.</text>
</comment>
<dbReference type="GO" id="GO:0004609">
    <property type="term" value="F:phosphatidylserine decarboxylase activity"/>
    <property type="evidence" value="ECO:0007669"/>
    <property type="project" value="UniProtKB-UniRule"/>
</dbReference>
<keyword evidence="13" id="KW-0496">Mitochondrion</keyword>